<dbReference type="Pfam" id="PF04230">
    <property type="entry name" value="PS_pyruv_trans"/>
    <property type="match status" value="1"/>
</dbReference>
<keyword evidence="2" id="KW-0808">Transferase</keyword>
<dbReference type="GO" id="GO:0016740">
    <property type="term" value="F:transferase activity"/>
    <property type="evidence" value="ECO:0007669"/>
    <property type="project" value="UniProtKB-KW"/>
</dbReference>
<feature type="domain" description="Polysaccharide pyruvyl transferase" evidence="1">
    <location>
        <begin position="10"/>
        <end position="66"/>
    </location>
</feature>
<name>A0A2T4PQ53_9STAP</name>
<dbReference type="InterPro" id="IPR007345">
    <property type="entry name" value="Polysacch_pyruvyl_Trfase"/>
</dbReference>
<evidence type="ECO:0000259" key="1">
    <source>
        <dbReference type="Pfam" id="PF04230"/>
    </source>
</evidence>
<sequence>VFNPSDYEMSYKFYLDIKQYTDNISLIKYTKDTMEMLKVIANSDLMLGNRLHSGIISYAYDIPFILNEYHEKCTDFVKTVEQKYDYKEFERTLDKGIDHVIEQASNNKKSEYFRGILYQQLEKMSDQIK</sequence>
<accession>A0A2T4PQ53</accession>
<protein>
    <submittedName>
        <fullName evidence="2">Polysaccharide pyruvyl transferase family protein</fullName>
    </submittedName>
</protein>
<reference evidence="2 3" key="1">
    <citation type="journal article" date="2016" name="Front. Microbiol.">
        <title>Comprehensive Phylogenetic Analysis of Bovine Non-aureus Staphylococci Species Based on Whole-Genome Sequencing.</title>
        <authorList>
            <person name="Naushad S."/>
            <person name="Barkema H.W."/>
            <person name="Luby C."/>
            <person name="Condas L.A."/>
            <person name="Nobrega D.B."/>
            <person name="Carson D.A."/>
            <person name="De Buck J."/>
        </authorList>
    </citation>
    <scope>NUCLEOTIDE SEQUENCE [LARGE SCALE GENOMIC DNA]</scope>
    <source>
        <strain evidence="2 3">SNUC 2204</strain>
    </source>
</reference>
<feature type="non-terminal residue" evidence="2">
    <location>
        <position position="1"/>
    </location>
</feature>
<dbReference type="RefSeq" id="WP_142400684.1">
    <property type="nucleotide sequence ID" value="NZ_PZFK01000063.1"/>
</dbReference>
<dbReference type="Proteomes" id="UP000241209">
    <property type="component" value="Unassembled WGS sequence"/>
</dbReference>
<evidence type="ECO:0000313" key="2">
    <source>
        <dbReference type="EMBL" id="PTI27425.1"/>
    </source>
</evidence>
<proteinExistence type="predicted"/>
<evidence type="ECO:0000313" key="3">
    <source>
        <dbReference type="Proteomes" id="UP000241209"/>
    </source>
</evidence>
<dbReference type="EMBL" id="PZFK01000063">
    <property type="protein sequence ID" value="PTI27425.1"/>
    <property type="molecule type" value="Genomic_DNA"/>
</dbReference>
<comment type="caution">
    <text evidence="2">The sequence shown here is derived from an EMBL/GenBank/DDBJ whole genome shotgun (WGS) entry which is preliminary data.</text>
</comment>
<gene>
    <name evidence="2" type="ORF">BU072_13100</name>
</gene>
<organism evidence="2 3">
    <name type="scientific">Mammaliicoccus vitulinus</name>
    <dbReference type="NCBI Taxonomy" id="71237"/>
    <lineage>
        <taxon>Bacteria</taxon>
        <taxon>Bacillati</taxon>
        <taxon>Bacillota</taxon>
        <taxon>Bacilli</taxon>
        <taxon>Bacillales</taxon>
        <taxon>Staphylococcaceae</taxon>
        <taxon>Mammaliicoccus</taxon>
    </lineage>
</organism>
<dbReference type="AlphaFoldDB" id="A0A2T4PQ53"/>